<organism evidence="2 3">
    <name type="scientific">Dactylosporangium siamense</name>
    <dbReference type="NCBI Taxonomy" id="685454"/>
    <lineage>
        <taxon>Bacteria</taxon>
        <taxon>Bacillati</taxon>
        <taxon>Actinomycetota</taxon>
        <taxon>Actinomycetes</taxon>
        <taxon>Micromonosporales</taxon>
        <taxon>Micromonosporaceae</taxon>
        <taxon>Dactylosporangium</taxon>
    </lineage>
</organism>
<evidence type="ECO:0000313" key="2">
    <source>
        <dbReference type="EMBL" id="GIG49208.1"/>
    </source>
</evidence>
<dbReference type="Proteomes" id="UP000660611">
    <property type="component" value="Unassembled WGS sequence"/>
</dbReference>
<reference evidence="2" key="1">
    <citation type="submission" date="2021-01" db="EMBL/GenBank/DDBJ databases">
        <title>Whole genome shotgun sequence of Dactylosporangium siamense NBRC 106093.</title>
        <authorList>
            <person name="Komaki H."/>
            <person name="Tamura T."/>
        </authorList>
    </citation>
    <scope>NUCLEOTIDE SEQUENCE</scope>
    <source>
        <strain evidence="2">NBRC 106093</strain>
    </source>
</reference>
<keyword evidence="3" id="KW-1185">Reference proteome</keyword>
<protein>
    <submittedName>
        <fullName evidence="2">Uncharacterized protein</fullName>
    </submittedName>
</protein>
<name>A0A919PVB6_9ACTN</name>
<sequence length="65" mass="6876">MAAVDVGEQREQPFGGVLPTGGQGRDRLLHVVVGPGPPLPPSACHTAMLPHPRQFLRLITAYHGA</sequence>
<gene>
    <name evidence="2" type="ORF">Dsi01nite_072490</name>
</gene>
<evidence type="ECO:0000313" key="3">
    <source>
        <dbReference type="Proteomes" id="UP000660611"/>
    </source>
</evidence>
<proteinExistence type="predicted"/>
<comment type="caution">
    <text evidence="2">The sequence shown here is derived from an EMBL/GenBank/DDBJ whole genome shotgun (WGS) entry which is preliminary data.</text>
</comment>
<dbReference type="AlphaFoldDB" id="A0A919PVB6"/>
<evidence type="ECO:0000256" key="1">
    <source>
        <dbReference type="SAM" id="MobiDB-lite"/>
    </source>
</evidence>
<dbReference type="EMBL" id="BONQ01000113">
    <property type="protein sequence ID" value="GIG49208.1"/>
    <property type="molecule type" value="Genomic_DNA"/>
</dbReference>
<accession>A0A919PVB6</accession>
<feature type="region of interest" description="Disordered" evidence="1">
    <location>
        <begin position="1"/>
        <end position="22"/>
    </location>
</feature>